<evidence type="ECO:0000313" key="1">
    <source>
        <dbReference type="EMBL" id="CAG8571701.1"/>
    </source>
</evidence>
<dbReference type="AlphaFoldDB" id="A0A9N9BL00"/>
<gene>
    <name evidence="1" type="ORF">CPELLU_LOCUS5683</name>
</gene>
<dbReference type="Proteomes" id="UP000789759">
    <property type="component" value="Unassembled WGS sequence"/>
</dbReference>
<dbReference type="EMBL" id="CAJVQA010003315">
    <property type="protein sequence ID" value="CAG8571701.1"/>
    <property type="molecule type" value="Genomic_DNA"/>
</dbReference>
<sequence length="54" mass="6254">MADEWVTVLKIWAGSNCLEKGELMINCLKKASWIVNCLENARWVNNCLEKRLSE</sequence>
<reference evidence="1" key="1">
    <citation type="submission" date="2021-06" db="EMBL/GenBank/DDBJ databases">
        <authorList>
            <person name="Kallberg Y."/>
            <person name="Tangrot J."/>
            <person name="Rosling A."/>
        </authorList>
    </citation>
    <scope>NUCLEOTIDE SEQUENCE</scope>
    <source>
        <strain evidence="1">FL966</strain>
    </source>
</reference>
<keyword evidence="2" id="KW-1185">Reference proteome</keyword>
<proteinExistence type="predicted"/>
<comment type="caution">
    <text evidence="1">The sequence shown here is derived from an EMBL/GenBank/DDBJ whole genome shotgun (WGS) entry which is preliminary data.</text>
</comment>
<evidence type="ECO:0000313" key="2">
    <source>
        <dbReference type="Proteomes" id="UP000789759"/>
    </source>
</evidence>
<name>A0A9N9BL00_9GLOM</name>
<protein>
    <submittedName>
        <fullName evidence="1">23576_t:CDS:1</fullName>
    </submittedName>
</protein>
<organism evidence="1 2">
    <name type="scientific">Cetraspora pellucida</name>
    <dbReference type="NCBI Taxonomy" id="1433469"/>
    <lineage>
        <taxon>Eukaryota</taxon>
        <taxon>Fungi</taxon>
        <taxon>Fungi incertae sedis</taxon>
        <taxon>Mucoromycota</taxon>
        <taxon>Glomeromycotina</taxon>
        <taxon>Glomeromycetes</taxon>
        <taxon>Diversisporales</taxon>
        <taxon>Gigasporaceae</taxon>
        <taxon>Cetraspora</taxon>
    </lineage>
</organism>
<accession>A0A9N9BL00</accession>